<dbReference type="InterPro" id="IPR029000">
    <property type="entry name" value="Cyclophilin-like_dom_sf"/>
</dbReference>
<dbReference type="Gene3D" id="2.40.100.10">
    <property type="entry name" value="Cyclophilin-like"/>
    <property type="match status" value="1"/>
</dbReference>
<dbReference type="PANTHER" id="PTHR43309:SF3">
    <property type="entry name" value="5-OXOPROLINASE SUBUNIT C"/>
    <property type="match status" value="1"/>
</dbReference>
<feature type="domain" description="Carboxyltransferase" evidence="4">
    <location>
        <begin position="23"/>
        <end position="315"/>
    </location>
</feature>
<evidence type="ECO:0000313" key="6">
    <source>
        <dbReference type="Proteomes" id="UP000031563"/>
    </source>
</evidence>
<accession>A0A0F5HVH6</accession>
<sequence length="326" mass="34915">MLYIHQPGLRTTIQDTGRFGHYHMGVPPSGAADRYSFLLGNALLGNPSHYAGLEIMLQGPVIEFQKATVIALTGAPAKALLNGEDLPFYEPVAVSLGDVLEIGEIKNGVFAYLTISGGLDTPEILGSRSMCVASGFPGVLGRALLEGDCIPVKEPLPGALRQISNSILEEVKPVFRKELDLHIVLGISSESISDEGLIGMLNEEWTVHTQSNRVAYRLRGGKVRYKTEAAPFGSGSNPGNIVDIPYPIGGVIVPNEEELIVLLNDGTGGGGFVTTGAMVSSDISLLAQARPQTTVRFHAVTVEKAFQLRREKEQLIEKVKAAMQQA</sequence>
<dbReference type="OrthoDB" id="9782422at2"/>
<dbReference type="GO" id="GO:0005524">
    <property type="term" value="F:ATP binding"/>
    <property type="evidence" value="ECO:0007669"/>
    <property type="project" value="UniProtKB-KW"/>
</dbReference>
<comment type="caution">
    <text evidence="5">The sequence shown here is derived from an EMBL/GenBank/DDBJ whole genome shotgun (WGS) entry which is preliminary data.</text>
</comment>
<organism evidence="5 6">
    <name type="scientific">Bacillus thermotolerans</name>
    <name type="common">Quasibacillus thermotolerans</name>
    <dbReference type="NCBI Taxonomy" id="1221996"/>
    <lineage>
        <taxon>Bacteria</taxon>
        <taxon>Bacillati</taxon>
        <taxon>Bacillota</taxon>
        <taxon>Bacilli</taxon>
        <taxon>Bacillales</taxon>
        <taxon>Bacillaceae</taxon>
        <taxon>Bacillus</taxon>
    </lineage>
</organism>
<keyword evidence="6" id="KW-1185">Reference proteome</keyword>
<evidence type="ECO:0000256" key="3">
    <source>
        <dbReference type="ARBA" id="ARBA00022840"/>
    </source>
</evidence>
<dbReference type="RefSeq" id="WP_039238575.1">
    <property type="nucleotide sequence ID" value="NZ_JWIR02000040.1"/>
</dbReference>
<dbReference type="AlphaFoldDB" id="A0A0F5I3C7"/>
<dbReference type="Pfam" id="PF02626">
    <property type="entry name" value="CT_A_B"/>
    <property type="match status" value="1"/>
</dbReference>
<dbReference type="GO" id="GO:0016787">
    <property type="term" value="F:hydrolase activity"/>
    <property type="evidence" value="ECO:0007669"/>
    <property type="project" value="UniProtKB-KW"/>
</dbReference>
<keyword evidence="1" id="KW-0547">Nucleotide-binding</keyword>
<accession>A0A0F5I3C7</accession>
<keyword evidence="3" id="KW-0067">ATP-binding</keyword>
<evidence type="ECO:0000256" key="1">
    <source>
        <dbReference type="ARBA" id="ARBA00022741"/>
    </source>
</evidence>
<dbReference type="InterPro" id="IPR052708">
    <property type="entry name" value="PxpC"/>
</dbReference>
<evidence type="ECO:0000256" key="2">
    <source>
        <dbReference type="ARBA" id="ARBA00022801"/>
    </source>
</evidence>
<dbReference type="Proteomes" id="UP000031563">
    <property type="component" value="Unassembled WGS sequence"/>
</dbReference>
<dbReference type="InterPro" id="IPR003778">
    <property type="entry name" value="CT_A_B"/>
</dbReference>
<proteinExistence type="predicted"/>
<protein>
    <submittedName>
        <fullName evidence="5">Allophanate hydrolase 2 subunit 2</fullName>
    </submittedName>
</protein>
<evidence type="ECO:0000259" key="4">
    <source>
        <dbReference type="SMART" id="SM00797"/>
    </source>
</evidence>
<reference evidence="5" key="1">
    <citation type="submission" date="2015-02" db="EMBL/GenBank/DDBJ databases">
        <title>Genome Assembly of Bacillaceae bacterium MTCC 8252.</title>
        <authorList>
            <person name="Verma A."/>
            <person name="Khatri I."/>
            <person name="Mual P."/>
            <person name="Subramanian S."/>
            <person name="Krishnamurthi S."/>
        </authorList>
    </citation>
    <scope>NUCLEOTIDE SEQUENCE [LARGE SCALE GENOMIC DNA]</scope>
    <source>
        <strain evidence="5">MTCC 8252</strain>
    </source>
</reference>
<dbReference type="EMBL" id="JWIR02000040">
    <property type="protein sequence ID" value="KKB39632.1"/>
    <property type="molecule type" value="Genomic_DNA"/>
</dbReference>
<keyword evidence="2 5" id="KW-0378">Hydrolase</keyword>
<dbReference type="SMART" id="SM00797">
    <property type="entry name" value="AHS2"/>
    <property type="match status" value="1"/>
</dbReference>
<dbReference type="SUPFAM" id="SSF50891">
    <property type="entry name" value="Cyclophilin-like"/>
    <property type="match status" value="1"/>
</dbReference>
<name>A0A0F5I3C7_BACTR</name>
<dbReference type="STRING" id="1221996.QY95_02262"/>
<evidence type="ECO:0000313" key="5">
    <source>
        <dbReference type="EMBL" id="KKB39632.1"/>
    </source>
</evidence>
<gene>
    <name evidence="5" type="ORF">QY95_02262</name>
</gene>
<dbReference type="PANTHER" id="PTHR43309">
    <property type="entry name" value="5-OXOPROLINASE SUBUNIT C"/>
    <property type="match status" value="1"/>
</dbReference>